<dbReference type="InterPro" id="IPR000595">
    <property type="entry name" value="cNMP-bd_dom"/>
</dbReference>
<dbReference type="PANTHER" id="PTHR24567">
    <property type="entry name" value="CRP FAMILY TRANSCRIPTIONAL REGULATORY PROTEIN"/>
    <property type="match status" value="1"/>
</dbReference>
<evidence type="ECO:0000313" key="7">
    <source>
        <dbReference type="Proteomes" id="UP000445000"/>
    </source>
</evidence>
<feature type="domain" description="HTH crp-type" evidence="5">
    <location>
        <begin position="147"/>
        <end position="213"/>
    </location>
</feature>
<dbReference type="SMART" id="SM00100">
    <property type="entry name" value="cNMP"/>
    <property type="match status" value="1"/>
</dbReference>
<dbReference type="Gene3D" id="2.60.120.10">
    <property type="entry name" value="Jelly Rolls"/>
    <property type="match status" value="1"/>
</dbReference>
<dbReference type="Proteomes" id="UP000445000">
    <property type="component" value="Unassembled WGS sequence"/>
</dbReference>
<dbReference type="AlphaFoldDB" id="A0A829YCJ4"/>
<dbReference type="SUPFAM" id="SSF51206">
    <property type="entry name" value="cAMP-binding domain-like"/>
    <property type="match status" value="1"/>
</dbReference>
<dbReference type="InterPro" id="IPR018490">
    <property type="entry name" value="cNMP-bd_dom_sf"/>
</dbReference>
<evidence type="ECO:0008006" key="8">
    <source>
        <dbReference type="Google" id="ProtNLM"/>
    </source>
</evidence>
<dbReference type="InterPro" id="IPR014710">
    <property type="entry name" value="RmlC-like_jellyroll"/>
</dbReference>
<evidence type="ECO:0000256" key="1">
    <source>
        <dbReference type="ARBA" id="ARBA00023015"/>
    </source>
</evidence>
<keyword evidence="7" id="KW-1185">Reference proteome</keyword>
<dbReference type="Pfam" id="PF13545">
    <property type="entry name" value="HTH_Crp_2"/>
    <property type="match status" value="1"/>
</dbReference>
<dbReference type="RefSeq" id="WP_202626738.1">
    <property type="nucleotide sequence ID" value="NZ_BLJN01000002.1"/>
</dbReference>
<gene>
    <name evidence="6" type="ORF">GCM10011487_26730</name>
</gene>
<dbReference type="InterPro" id="IPR036390">
    <property type="entry name" value="WH_DNA-bd_sf"/>
</dbReference>
<dbReference type="Pfam" id="PF00027">
    <property type="entry name" value="cNMP_binding"/>
    <property type="match status" value="1"/>
</dbReference>
<evidence type="ECO:0000259" key="5">
    <source>
        <dbReference type="PROSITE" id="PS51063"/>
    </source>
</evidence>
<evidence type="ECO:0000313" key="6">
    <source>
        <dbReference type="EMBL" id="GFE80673.1"/>
    </source>
</evidence>
<dbReference type="InterPro" id="IPR050397">
    <property type="entry name" value="Env_Response_Regulators"/>
</dbReference>
<keyword evidence="1" id="KW-0805">Transcription regulation</keyword>
<dbReference type="Gene3D" id="1.10.10.10">
    <property type="entry name" value="Winged helix-like DNA-binding domain superfamily/Winged helix DNA-binding domain"/>
    <property type="match status" value="1"/>
</dbReference>
<evidence type="ECO:0000256" key="2">
    <source>
        <dbReference type="ARBA" id="ARBA00023125"/>
    </source>
</evidence>
<name>A0A829YCJ4_9GAMM</name>
<evidence type="ECO:0000256" key="3">
    <source>
        <dbReference type="ARBA" id="ARBA00023163"/>
    </source>
</evidence>
<dbReference type="GO" id="GO:0003677">
    <property type="term" value="F:DNA binding"/>
    <property type="evidence" value="ECO:0007669"/>
    <property type="project" value="UniProtKB-KW"/>
</dbReference>
<dbReference type="InterPro" id="IPR012318">
    <property type="entry name" value="HTH_CRP"/>
</dbReference>
<feature type="domain" description="Cyclic nucleotide-binding" evidence="4">
    <location>
        <begin position="13"/>
        <end position="124"/>
    </location>
</feature>
<dbReference type="CDD" id="cd00038">
    <property type="entry name" value="CAP_ED"/>
    <property type="match status" value="1"/>
</dbReference>
<dbReference type="SUPFAM" id="SSF46785">
    <property type="entry name" value="Winged helix' DNA-binding domain"/>
    <property type="match status" value="1"/>
</dbReference>
<sequence>MLSFKQSAGENRLLATLAGSDRQRLFADFERIELCSARVICASGERIRHVYFPTDGIISLVTTLRDGSRLEVGSIGHEGMLGSSLILGVDTSAQHAIVQRSGTAWRLGAAVFQRHLRKSIALRRLLNCYMYVLMGQLAQTTACSHYHQVRARLARRLLMNRDQVRGNQFHVTQEFLAHMLGVRRVGVTNAANSLREEGLIDYRRGAITILDGPALEEASCACYRGANDMYERALGPLSMQRIRRADQASTRRTAHKLSN</sequence>
<dbReference type="InterPro" id="IPR036388">
    <property type="entry name" value="WH-like_DNA-bd_sf"/>
</dbReference>
<reference evidence="7" key="1">
    <citation type="submission" date="2020-01" db="EMBL/GenBank/DDBJ databases">
        <title>'Steroidobacter agaridevorans' sp. nov., agar-degrading bacteria isolated from rhizosphere soils.</title>
        <authorList>
            <person name="Ikenaga M."/>
            <person name="Kataoka M."/>
            <person name="Murouchi A."/>
            <person name="Katsuragi S."/>
            <person name="Sakai M."/>
        </authorList>
    </citation>
    <scope>NUCLEOTIDE SEQUENCE [LARGE SCALE GENOMIC DNA]</scope>
    <source>
        <strain evidence="7">YU21-B</strain>
    </source>
</reference>
<dbReference type="PANTHER" id="PTHR24567:SF74">
    <property type="entry name" value="HTH-TYPE TRANSCRIPTIONAL REGULATOR ARCR"/>
    <property type="match status" value="1"/>
</dbReference>
<accession>A0A829YCJ4</accession>
<protein>
    <recommendedName>
        <fullName evidence="8">Crp/Fnr family transcriptional regulator</fullName>
    </recommendedName>
</protein>
<dbReference type="PROSITE" id="PS50042">
    <property type="entry name" value="CNMP_BINDING_3"/>
    <property type="match status" value="1"/>
</dbReference>
<keyword evidence="2" id="KW-0238">DNA-binding</keyword>
<evidence type="ECO:0000259" key="4">
    <source>
        <dbReference type="PROSITE" id="PS50042"/>
    </source>
</evidence>
<organism evidence="6 7">
    <name type="scientific">Steroidobacter agaridevorans</name>
    <dbReference type="NCBI Taxonomy" id="2695856"/>
    <lineage>
        <taxon>Bacteria</taxon>
        <taxon>Pseudomonadati</taxon>
        <taxon>Pseudomonadota</taxon>
        <taxon>Gammaproteobacteria</taxon>
        <taxon>Steroidobacterales</taxon>
        <taxon>Steroidobacteraceae</taxon>
        <taxon>Steroidobacter</taxon>
    </lineage>
</organism>
<dbReference type="PROSITE" id="PS51063">
    <property type="entry name" value="HTH_CRP_2"/>
    <property type="match status" value="1"/>
</dbReference>
<dbReference type="GO" id="GO:0003700">
    <property type="term" value="F:DNA-binding transcription factor activity"/>
    <property type="evidence" value="ECO:0007669"/>
    <property type="project" value="TreeGrafter"/>
</dbReference>
<keyword evidence="3" id="KW-0804">Transcription</keyword>
<comment type="caution">
    <text evidence="6">The sequence shown here is derived from an EMBL/GenBank/DDBJ whole genome shotgun (WGS) entry which is preliminary data.</text>
</comment>
<dbReference type="GO" id="GO:0005829">
    <property type="term" value="C:cytosol"/>
    <property type="evidence" value="ECO:0007669"/>
    <property type="project" value="TreeGrafter"/>
</dbReference>
<proteinExistence type="predicted"/>
<dbReference type="EMBL" id="BLJN01000002">
    <property type="protein sequence ID" value="GFE80673.1"/>
    <property type="molecule type" value="Genomic_DNA"/>
</dbReference>